<feature type="compositionally biased region" description="Polar residues" evidence="1">
    <location>
        <begin position="71"/>
        <end position="86"/>
    </location>
</feature>
<comment type="caution">
    <text evidence="2">The sequence shown here is derived from an EMBL/GenBank/DDBJ whole genome shotgun (WGS) entry which is preliminary data.</text>
</comment>
<feature type="compositionally biased region" description="Basic and acidic residues" evidence="1">
    <location>
        <begin position="1"/>
        <end position="18"/>
    </location>
</feature>
<evidence type="ECO:0000313" key="2">
    <source>
        <dbReference type="EMBL" id="KAJ1209435.1"/>
    </source>
</evidence>
<protein>
    <submittedName>
        <fullName evidence="2">Uncharacterized protein</fullName>
    </submittedName>
</protein>
<evidence type="ECO:0000313" key="3">
    <source>
        <dbReference type="Proteomes" id="UP001066276"/>
    </source>
</evidence>
<keyword evidence="3" id="KW-1185">Reference proteome</keyword>
<feature type="compositionally biased region" description="Polar residues" evidence="1">
    <location>
        <begin position="122"/>
        <end position="133"/>
    </location>
</feature>
<name>A0AAV7W616_PLEWA</name>
<reference evidence="2" key="1">
    <citation type="journal article" date="2022" name="bioRxiv">
        <title>Sequencing and chromosome-scale assembly of the giantPleurodeles waltlgenome.</title>
        <authorList>
            <person name="Brown T."/>
            <person name="Elewa A."/>
            <person name="Iarovenko S."/>
            <person name="Subramanian E."/>
            <person name="Araus A.J."/>
            <person name="Petzold A."/>
            <person name="Susuki M."/>
            <person name="Suzuki K.-i.T."/>
            <person name="Hayashi T."/>
            <person name="Toyoda A."/>
            <person name="Oliveira C."/>
            <person name="Osipova E."/>
            <person name="Leigh N.D."/>
            <person name="Simon A."/>
            <person name="Yun M.H."/>
        </authorList>
    </citation>
    <scope>NUCLEOTIDE SEQUENCE</scope>
    <source>
        <strain evidence="2">20211129_DDA</strain>
        <tissue evidence="2">Liver</tissue>
    </source>
</reference>
<evidence type="ECO:0000256" key="1">
    <source>
        <dbReference type="SAM" id="MobiDB-lite"/>
    </source>
</evidence>
<dbReference type="Proteomes" id="UP001066276">
    <property type="component" value="Chromosome 1_2"/>
</dbReference>
<accession>A0AAV7W616</accession>
<feature type="compositionally biased region" description="Polar residues" evidence="1">
    <location>
        <begin position="140"/>
        <end position="149"/>
    </location>
</feature>
<feature type="compositionally biased region" description="Low complexity" evidence="1">
    <location>
        <begin position="55"/>
        <end position="70"/>
    </location>
</feature>
<dbReference type="EMBL" id="JANPWB010000002">
    <property type="protein sequence ID" value="KAJ1209435.1"/>
    <property type="molecule type" value="Genomic_DNA"/>
</dbReference>
<proteinExistence type="predicted"/>
<feature type="region of interest" description="Disordered" evidence="1">
    <location>
        <begin position="1"/>
        <end position="149"/>
    </location>
</feature>
<dbReference type="AlphaFoldDB" id="A0AAV7W616"/>
<sequence length="149" mass="16139">MELLAKQHQDRTNKRDASPLDQDLPMKQRTGLGTTTDEQFSRDKENSAPHMGSGHRAAAARTAPPTKHAANQAQKRSYGKTATHTSPRGVLHNKEGQGSDPPNLPENEGSCNQDSEDDQNEEQSGVHSASTAATPRLAWDTSTDQEGVQ</sequence>
<organism evidence="2 3">
    <name type="scientific">Pleurodeles waltl</name>
    <name type="common">Iberian ribbed newt</name>
    <dbReference type="NCBI Taxonomy" id="8319"/>
    <lineage>
        <taxon>Eukaryota</taxon>
        <taxon>Metazoa</taxon>
        <taxon>Chordata</taxon>
        <taxon>Craniata</taxon>
        <taxon>Vertebrata</taxon>
        <taxon>Euteleostomi</taxon>
        <taxon>Amphibia</taxon>
        <taxon>Batrachia</taxon>
        <taxon>Caudata</taxon>
        <taxon>Salamandroidea</taxon>
        <taxon>Salamandridae</taxon>
        <taxon>Pleurodelinae</taxon>
        <taxon>Pleurodeles</taxon>
    </lineage>
</organism>
<gene>
    <name evidence="2" type="ORF">NDU88_004813</name>
</gene>